<dbReference type="NCBIfam" id="NF002634">
    <property type="entry name" value="PRK02304.1-3"/>
    <property type="match status" value="1"/>
</dbReference>
<evidence type="ECO:0000256" key="10">
    <source>
        <dbReference type="ARBA" id="ARBA00022679"/>
    </source>
</evidence>
<dbReference type="InterPro" id="IPR029057">
    <property type="entry name" value="PRTase-like"/>
</dbReference>
<evidence type="ECO:0000313" key="15">
    <source>
        <dbReference type="Proteomes" id="UP000252182"/>
    </source>
</evidence>
<dbReference type="InterPro" id="IPR050054">
    <property type="entry name" value="UPRTase/APRTase"/>
</dbReference>
<dbReference type="InterPro" id="IPR000836">
    <property type="entry name" value="PRTase_dom"/>
</dbReference>
<dbReference type="Gene3D" id="3.40.50.2020">
    <property type="match status" value="1"/>
</dbReference>
<dbReference type="InterPro" id="IPR005764">
    <property type="entry name" value="Ade_phspho_trans"/>
</dbReference>
<evidence type="ECO:0000256" key="2">
    <source>
        <dbReference type="ARBA" id="ARBA00003968"/>
    </source>
</evidence>
<keyword evidence="11 12" id="KW-0660">Purine salvage</keyword>
<keyword evidence="9 12" id="KW-0328">Glycosyltransferase</keyword>
<comment type="function">
    <text evidence="2 12">Catalyzes a salvage reaction resulting in the formation of AMP, that is energically less costly than de novo synthesis.</text>
</comment>
<name>A0A345DBY9_9BURK</name>
<gene>
    <name evidence="12 14" type="primary">apt</name>
    <name evidence="14" type="ORF">DTO96_101617</name>
</gene>
<dbReference type="GO" id="GO:0006166">
    <property type="term" value="P:purine ribonucleoside salvage"/>
    <property type="evidence" value="ECO:0007669"/>
    <property type="project" value="UniProtKB-UniRule"/>
</dbReference>
<evidence type="ECO:0000256" key="8">
    <source>
        <dbReference type="ARBA" id="ARBA00022490"/>
    </source>
</evidence>
<dbReference type="FunFam" id="3.40.50.2020:FF:000004">
    <property type="entry name" value="Adenine phosphoribosyltransferase"/>
    <property type="match status" value="1"/>
</dbReference>
<comment type="pathway">
    <text evidence="4 12">Purine metabolism; AMP biosynthesis via salvage pathway; AMP from adenine: step 1/1.</text>
</comment>
<evidence type="ECO:0000256" key="5">
    <source>
        <dbReference type="ARBA" id="ARBA00008391"/>
    </source>
</evidence>
<protein>
    <recommendedName>
        <fullName evidence="7 12">Adenine phosphoribosyltransferase</fullName>
        <shortName evidence="12">APRT</shortName>
        <ecNumber evidence="7 12">2.4.2.7</ecNumber>
    </recommendedName>
</protein>
<evidence type="ECO:0000256" key="11">
    <source>
        <dbReference type="ARBA" id="ARBA00022726"/>
    </source>
</evidence>
<evidence type="ECO:0000256" key="6">
    <source>
        <dbReference type="ARBA" id="ARBA00011738"/>
    </source>
</evidence>
<keyword evidence="15" id="KW-1185">Reference proteome</keyword>
<dbReference type="PANTHER" id="PTHR32315">
    <property type="entry name" value="ADENINE PHOSPHORIBOSYLTRANSFERASE"/>
    <property type="match status" value="1"/>
</dbReference>
<dbReference type="RefSeq" id="WP_225972460.1">
    <property type="nucleotide sequence ID" value="NZ_CP031124.1"/>
</dbReference>
<dbReference type="EMBL" id="CP031124">
    <property type="protein sequence ID" value="AXF85877.1"/>
    <property type="molecule type" value="Genomic_DNA"/>
</dbReference>
<evidence type="ECO:0000259" key="13">
    <source>
        <dbReference type="Pfam" id="PF00156"/>
    </source>
</evidence>
<dbReference type="NCBIfam" id="TIGR01090">
    <property type="entry name" value="apt"/>
    <property type="match status" value="1"/>
</dbReference>
<dbReference type="AlphaFoldDB" id="A0A345DBY9"/>
<dbReference type="GO" id="GO:0003999">
    <property type="term" value="F:adenine phosphoribosyltransferase activity"/>
    <property type="evidence" value="ECO:0007669"/>
    <property type="project" value="UniProtKB-UniRule"/>
</dbReference>
<dbReference type="KEGG" id="hyf:DTO96_101617"/>
<dbReference type="GO" id="GO:0044209">
    <property type="term" value="P:AMP salvage"/>
    <property type="evidence" value="ECO:0007669"/>
    <property type="project" value="UniProtKB-UniRule"/>
</dbReference>
<accession>A0A345DBY9</accession>
<evidence type="ECO:0000256" key="7">
    <source>
        <dbReference type="ARBA" id="ARBA00011893"/>
    </source>
</evidence>
<sequence>MSSIDILSLIRQVPNYPKEGILFYDITTALENPEGLRAIMKGFIDQYRDQKIDKVIGTEARGFIFAPTLAYELGAGFVPVRKPNKLPSVTIGVNYALEYGTDRLEIHADAIKPGERVLIVDDLLATGGTAHAVTQLVTQLGGETIGFAFLLELDGLGGRDKLAGFDIFSMMTVPA</sequence>
<proteinExistence type="inferred from homology"/>
<comment type="subunit">
    <text evidence="6 12">Homodimer.</text>
</comment>
<evidence type="ECO:0000256" key="1">
    <source>
        <dbReference type="ARBA" id="ARBA00000868"/>
    </source>
</evidence>
<evidence type="ECO:0000256" key="9">
    <source>
        <dbReference type="ARBA" id="ARBA00022676"/>
    </source>
</evidence>
<comment type="catalytic activity">
    <reaction evidence="1 12">
        <text>AMP + diphosphate = 5-phospho-alpha-D-ribose 1-diphosphate + adenine</text>
        <dbReference type="Rhea" id="RHEA:16609"/>
        <dbReference type="ChEBI" id="CHEBI:16708"/>
        <dbReference type="ChEBI" id="CHEBI:33019"/>
        <dbReference type="ChEBI" id="CHEBI:58017"/>
        <dbReference type="ChEBI" id="CHEBI:456215"/>
        <dbReference type="EC" id="2.4.2.7"/>
    </reaction>
</comment>
<keyword evidence="10 12" id="KW-0808">Transferase</keyword>
<dbReference type="HAMAP" id="MF_00004">
    <property type="entry name" value="Aden_phosphoribosyltr"/>
    <property type="match status" value="1"/>
</dbReference>
<dbReference type="Proteomes" id="UP000252182">
    <property type="component" value="Chromosome"/>
</dbReference>
<dbReference type="GO" id="GO:0005737">
    <property type="term" value="C:cytoplasm"/>
    <property type="evidence" value="ECO:0007669"/>
    <property type="project" value="UniProtKB-SubCell"/>
</dbReference>
<dbReference type="UniPathway" id="UPA00588">
    <property type="reaction ID" value="UER00646"/>
</dbReference>
<dbReference type="Pfam" id="PF00156">
    <property type="entry name" value="Pribosyltran"/>
    <property type="match status" value="1"/>
</dbReference>
<dbReference type="NCBIfam" id="NF002636">
    <property type="entry name" value="PRK02304.1-5"/>
    <property type="match status" value="1"/>
</dbReference>
<dbReference type="GO" id="GO:0002055">
    <property type="term" value="F:adenine binding"/>
    <property type="evidence" value="ECO:0007669"/>
    <property type="project" value="TreeGrafter"/>
</dbReference>
<evidence type="ECO:0000256" key="12">
    <source>
        <dbReference type="HAMAP-Rule" id="MF_00004"/>
    </source>
</evidence>
<evidence type="ECO:0000313" key="14">
    <source>
        <dbReference type="EMBL" id="AXF85877.1"/>
    </source>
</evidence>
<comment type="similarity">
    <text evidence="5 12">Belongs to the purine/pyrimidine phosphoribosyltransferase family.</text>
</comment>
<evidence type="ECO:0000256" key="3">
    <source>
        <dbReference type="ARBA" id="ARBA00004496"/>
    </source>
</evidence>
<dbReference type="GO" id="GO:0006168">
    <property type="term" value="P:adenine salvage"/>
    <property type="evidence" value="ECO:0007669"/>
    <property type="project" value="InterPro"/>
</dbReference>
<keyword evidence="8 12" id="KW-0963">Cytoplasm</keyword>
<organism evidence="14 15">
    <name type="scientific">Ephemeroptericola cinctiostellae</name>
    <dbReference type="NCBI Taxonomy" id="2268024"/>
    <lineage>
        <taxon>Bacteria</taxon>
        <taxon>Pseudomonadati</taxon>
        <taxon>Pseudomonadota</taxon>
        <taxon>Betaproteobacteria</taxon>
        <taxon>Burkholderiales</taxon>
        <taxon>Burkholderiaceae</taxon>
        <taxon>Ephemeroptericola</taxon>
    </lineage>
</organism>
<dbReference type="SUPFAM" id="SSF53271">
    <property type="entry name" value="PRTase-like"/>
    <property type="match status" value="1"/>
</dbReference>
<reference evidence="15" key="1">
    <citation type="submission" date="2018-07" db="EMBL/GenBank/DDBJ databases">
        <authorList>
            <person name="Kim H."/>
        </authorList>
    </citation>
    <scope>NUCLEOTIDE SEQUENCE [LARGE SCALE GENOMIC DNA]</scope>
    <source>
        <strain evidence="15">F02</strain>
    </source>
</reference>
<evidence type="ECO:0000256" key="4">
    <source>
        <dbReference type="ARBA" id="ARBA00004659"/>
    </source>
</evidence>
<dbReference type="EC" id="2.4.2.7" evidence="7 12"/>
<comment type="subcellular location">
    <subcellularLocation>
        <location evidence="3 12">Cytoplasm</location>
    </subcellularLocation>
</comment>
<feature type="domain" description="Phosphoribosyltransferase" evidence="13">
    <location>
        <begin position="31"/>
        <end position="151"/>
    </location>
</feature>
<dbReference type="GO" id="GO:0016208">
    <property type="term" value="F:AMP binding"/>
    <property type="evidence" value="ECO:0007669"/>
    <property type="project" value="TreeGrafter"/>
</dbReference>
<dbReference type="CDD" id="cd06223">
    <property type="entry name" value="PRTases_typeI"/>
    <property type="match status" value="1"/>
</dbReference>
<dbReference type="PANTHER" id="PTHR32315:SF3">
    <property type="entry name" value="ADENINE PHOSPHORIBOSYLTRANSFERASE"/>
    <property type="match status" value="1"/>
</dbReference>